<comment type="caution">
    <text evidence="6">The sequence shown here is derived from an EMBL/GenBank/DDBJ whole genome shotgun (WGS) entry which is preliminary data.</text>
</comment>
<evidence type="ECO:0000313" key="6">
    <source>
        <dbReference type="EMBL" id="GGO90238.1"/>
    </source>
</evidence>
<feature type="domain" description="Pirin N-terminal" evidence="4">
    <location>
        <begin position="75"/>
        <end position="175"/>
    </location>
</feature>
<dbReference type="Pfam" id="PF05726">
    <property type="entry name" value="Pirin_C"/>
    <property type="match status" value="1"/>
</dbReference>
<dbReference type="InterPro" id="IPR011051">
    <property type="entry name" value="RmlC_Cupin_sf"/>
</dbReference>
<keyword evidence="7" id="KW-1185">Reference proteome</keyword>
<evidence type="ECO:0000256" key="3">
    <source>
        <dbReference type="SAM" id="MobiDB-lite"/>
    </source>
</evidence>
<name>A0ABQ2ND49_9ACTN</name>
<dbReference type="InterPro" id="IPR003829">
    <property type="entry name" value="Pirin_N_dom"/>
</dbReference>
<dbReference type="Pfam" id="PF02678">
    <property type="entry name" value="Pirin"/>
    <property type="match status" value="1"/>
</dbReference>
<evidence type="ECO:0008006" key="8">
    <source>
        <dbReference type="Google" id="ProtNLM"/>
    </source>
</evidence>
<gene>
    <name evidence="6" type="ORF">GCM10011584_21590</name>
</gene>
<dbReference type="SUPFAM" id="SSF51182">
    <property type="entry name" value="RmlC-like cupins"/>
    <property type="match status" value="1"/>
</dbReference>
<dbReference type="InterPro" id="IPR012093">
    <property type="entry name" value="Pirin"/>
</dbReference>
<evidence type="ECO:0000313" key="7">
    <source>
        <dbReference type="Proteomes" id="UP000655410"/>
    </source>
</evidence>
<reference evidence="7" key="1">
    <citation type="journal article" date="2019" name="Int. J. Syst. Evol. Microbiol.">
        <title>The Global Catalogue of Microorganisms (GCM) 10K type strain sequencing project: providing services to taxonomists for standard genome sequencing and annotation.</title>
        <authorList>
            <consortium name="The Broad Institute Genomics Platform"/>
            <consortium name="The Broad Institute Genome Sequencing Center for Infectious Disease"/>
            <person name="Wu L."/>
            <person name="Ma J."/>
        </authorList>
    </citation>
    <scope>NUCLEOTIDE SEQUENCE [LARGE SCALE GENOMIC DNA]</scope>
    <source>
        <strain evidence="7">CGMCC 4.7371</strain>
    </source>
</reference>
<protein>
    <recommendedName>
        <fullName evidence="8">Pirin family protein</fullName>
    </recommendedName>
</protein>
<comment type="similarity">
    <text evidence="1 2">Belongs to the pirin family.</text>
</comment>
<evidence type="ECO:0000256" key="1">
    <source>
        <dbReference type="ARBA" id="ARBA00008416"/>
    </source>
</evidence>
<accession>A0ABQ2ND49</accession>
<evidence type="ECO:0000259" key="4">
    <source>
        <dbReference type="Pfam" id="PF02678"/>
    </source>
</evidence>
<feature type="domain" description="Pirin C-terminal" evidence="5">
    <location>
        <begin position="227"/>
        <end position="322"/>
    </location>
</feature>
<evidence type="ECO:0000259" key="5">
    <source>
        <dbReference type="Pfam" id="PF05726"/>
    </source>
</evidence>
<organism evidence="6 7">
    <name type="scientific">Nocardioides phosphati</name>
    <dbReference type="NCBI Taxonomy" id="1867775"/>
    <lineage>
        <taxon>Bacteria</taxon>
        <taxon>Bacillati</taxon>
        <taxon>Actinomycetota</taxon>
        <taxon>Actinomycetes</taxon>
        <taxon>Propionibacteriales</taxon>
        <taxon>Nocardioidaceae</taxon>
        <taxon>Nocardioides</taxon>
    </lineage>
</organism>
<sequence length="367" mass="39418">MRMRATLPGLRERPVSVRWPGIDVHEAAPAWHAGRMSNTEREPAEVLCGVHGADGPGVTVLVPRDVPLGGPRAMNVRRTLPSRERTLIGAWCFADHYGPDPVAESGGMVVTPHPHTGLATVSWLFTGEVEHRDSIGTVAMVRPGEVNLMTAGRGISHSEISTERTTVLHGVQLWLALPDARRDMAPAFEHYAPEPVVGEGWSAAVFLGDLLGQPSPVSTQTPVLGAELRVEAGTTLRLDVDASFEHGLLVDHGVVTFAGQELKPAELGYLAPGCTTLEITAHEDALLVLLGGPPFGEQLVMWWNFVGRSHEDVVASRDQWQAQITRDGEVVGDSQEVAPGRFGVVAGDHTPPIPAPPLPNLRLRPRG</sequence>
<dbReference type="InterPro" id="IPR008778">
    <property type="entry name" value="Pirin_C_dom"/>
</dbReference>
<feature type="region of interest" description="Disordered" evidence="3">
    <location>
        <begin position="346"/>
        <end position="367"/>
    </location>
</feature>
<dbReference type="Gene3D" id="2.60.120.10">
    <property type="entry name" value="Jelly Rolls"/>
    <property type="match status" value="1"/>
</dbReference>
<dbReference type="EMBL" id="BMNI01000004">
    <property type="protein sequence ID" value="GGO90238.1"/>
    <property type="molecule type" value="Genomic_DNA"/>
</dbReference>
<dbReference type="CDD" id="cd02909">
    <property type="entry name" value="cupin_pirin_N"/>
    <property type="match status" value="1"/>
</dbReference>
<dbReference type="InterPro" id="IPR014710">
    <property type="entry name" value="RmlC-like_jellyroll"/>
</dbReference>
<evidence type="ECO:0000256" key="2">
    <source>
        <dbReference type="RuleBase" id="RU003457"/>
    </source>
</evidence>
<proteinExistence type="inferred from homology"/>
<dbReference type="Proteomes" id="UP000655410">
    <property type="component" value="Unassembled WGS sequence"/>
</dbReference>
<dbReference type="PANTHER" id="PTHR13903">
    <property type="entry name" value="PIRIN-RELATED"/>
    <property type="match status" value="1"/>
</dbReference>
<dbReference type="PANTHER" id="PTHR13903:SF8">
    <property type="entry name" value="PIRIN"/>
    <property type="match status" value="1"/>
</dbReference>